<dbReference type="EMBL" id="UGXT01000002">
    <property type="protein sequence ID" value="SUH40482.1"/>
    <property type="molecule type" value="Genomic_DNA"/>
</dbReference>
<dbReference type="AlphaFoldDB" id="A0A379X2F6"/>
<protein>
    <submittedName>
        <fullName evidence="1">Lipoprotein</fullName>
    </submittedName>
</protein>
<reference evidence="1 2" key="1">
    <citation type="submission" date="2018-06" db="EMBL/GenBank/DDBJ databases">
        <authorList>
            <consortium name="Pathogen Informatics"/>
            <person name="Doyle S."/>
        </authorList>
    </citation>
    <scope>NUCLEOTIDE SEQUENCE [LARGE SCALE GENOMIC DNA]</scope>
    <source>
        <strain evidence="1 2">NCTC8261</strain>
    </source>
</reference>
<name>A0A379X2F6_SALET</name>
<dbReference type="Proteomes" id="UP000254712">
    <property type="component" value="Unassembled WGS sequence"/>
</dbReference>
<sequence>MTENRLNLPQVTTETDVASLKRHLEGEPLGHETPLAQNAWSRSCQRVLNRVGISTSRALIFILIPC</sequence>
<gene>
    <name evidence="1" type="primary">yjbH_2</name>
    <name evidence="1" type="ORF">NCTC8261_06871</name>
</gene>
<accession>A0A379X2F6</accession>
<organism evidence="1 2">
    <name type="scientific">Salmonella enterica I</name>
    <dbReference type="NCBI Taxonomy" id="59201"/>
    <lineage>
        <taxon>Bacteria</taxon>
        <taxon>Pseudomonadati</taxon>
        <taxon>Pseudomonadota</taxon>
        <taxon>Gammaproteobacteria</taxon>
        <taxon>Enterobacterales</taxon>
        <taxon>Enterobacteriaceae</taxon>
        <taxon>Salmonella</taxon>
    </lineage>
</organism>
<keyword evidence="1" id="KW-0449">Lipoprotein</keyword>
<evidence type="ECO:0000313" key="2">
    <source>
        <dbReference type="Proteomes" id="UP000254712"/>
    </source>
</evidence>
<evidence type="ECO:0000313" key="1">
    <source>
        <dbReference type="EMBL" id="SUH40482.1"/>
    </source>
</evidence>
<proteinExistence type="predicted"/>